<sequence length="305" mass="35398">MPRGRKSKLRAREKRRQARSETEGLKSAQATAAKEEGSPSSSTHERSDERATMQDEERPGTSQASSTTDRSGRTPLDQKAILLVQFLLRKYNMKETITKEDMLKYVIKKHKDHFHEILRRASELMVLAFGIDVKEVDTTRHCYALISKLQRNRDERLSGEIMPKTGLLMTVLCVIFMKGNCATEEDIWEVLNVMGIYAGKHFIYGEPKKLITEWVQEKYLEYRQVNSDPPRYEFLWGPRAHAETSKMKVLEFLAKVHDTTPNAFPYWYEEALREEEERARNRFAALARTNAIVSAHIRVPSSYFH</sequence>
<dbReference type="Pfam" id="PF12440">
    <property type="entry name" value="MAGE_N"/>
    <property type="match status" value="1"/>
</dbReference>
<dbReference type="Proteomes" id="UP000007646">
    <property type="component" value="Unassembled WGS sequence"/>
</dbReference>
<dbReference type="STRING" id="9785.ENSLAFP00000022679"/>
<dbReference type="FunFam" id="1.10.10.1210:FF:000001">
    <property type="entry name" value="melanoma-associated antigen D1"/>
    <property type="match status" value="1"/>
</dbReference>
<dbReference type="FunFam" id="1.10.10.1200:FF:000007">
    <property type="entry name" value="Melanoma-associated antigen C2"/>
    <property type="match status" value="1"/>
</dbReference>
<dbReference type="PROSITE" id="PS50838">
    <property type="entry name" value="MAGE"/>
    <property type="match status" value="1"/>
</dbReference>
<dbReference type="SMART" id="SM01373">
    <property type="entry name" value="MAGE"/>
    <property type="match status" value="1"/>
</dbReference>
<organism evidence="3 4">
    <name type="scientific">Loxodonta africana</name>
    <name type="common">African elephant</name>
    <dbReference type="NCBI Taxonomy" id="9785"/>
    <lineage>
        <taxon>Eukaryota</taxon>
        <taxon>Metazoa</taxon>
        <taxon>Chordata</taxon>
        <taxon>Craniata</taxon>
        <taxon>Vertebrata</taxon>
        <taxon>Euteleostomi</taxon>
        <taxon>Mammalia</taxon>
        <taxon>Eutheria</taxon>
        <taxon>Afrotheria</taxon>
        <taxon>Proboscidea</taxon>
        <taxon>Elephantidae</taxon>
        <taxon>Loxodonta</taxon>
    </lineage>
</organism>
<feature type="compositionally biased region" description="Basic and acidic residues" evidence="1">
    <location>
        <begin position="33"/>
        <end position="59"/>
    </location>
</feature>
<dbReference type="InterPro" id="IPR021072">
    <property type="entry name" value="MAGE_N"/>
</dbReference>
<feature type="region of interest" description="Disordered" evidence="1">
    <location>
        <begin position="1"/>
        <end position="74"/>
    </location>
</feature>
<dbReference type="Gene3D" id="1.10.10.1200">
    <property type="entry name" value="MAGE homology domain, winged helix WH1 motif"/>
    <property type="match status" value="1"/>
</dbReference>
<dbReference type="InterPro" id="IPR002190">
    <property type="entry name" value="MHD_dom"/>
</dbReference>
<evidence type="ECO:0000256" key="1">
    <source>
        <dbReference type="SAM" id="MobiDB-lite"/>
    </source>
</evidence>
<dbReference type="AlphaFoldDB" id="G3U4C1"/>
<dbReference type="GO" id="GO:0000122">
    <property type="term" value="P:negative regulation of transcription by RNA polymerase II"/>
    <property type="evidence" value="ECO:0007669"/>
    <property type="project" value="TreeGrafter"/>
</dbReference>
<name>G3U4C1_LOXAF</name>
<reference evidence="3" key="2">
    <citation type="submission" date="2025-08" db="UniProtKB">
        <authorList>
            <consortium name="Ensembl"/>
        </authorList>
    </citation>
    <scope>IDENTIFICATION</scope>
    <source>
        <strain evidence="3">Isolate ISIS603380</strain>
    </source>
</reference>
<dbReference type="InterPro" id="IPR037445">
    <property type="entry name" value="MAGE"/>
</dbReference>
<dbReference type="Gene3D" id="1.10.10.1210">
    <property type="entry name" value="MAGE homology domain, winged helix WH2 motif"/>
    <property type="match status" value="1"/>
</dbReference>
<dbReference type="InterPro" id="IPR041898">
    <property type="entry name" value="MAGE_WH1"/>
</dbReference>
<dbReference type="InterPro" id="IPR041899">
    <property type="entry name" value="MAGE_WH2"/>
</dbReference>
<evidence type="ECO:0000313" key="4">
    <source>
        <dbReference type="Proteomes" id="UP000007646"/>
    </source>
</evidence>
<evidence type="ECO:0000313" key="3">
    <source>
        <dbReference type="Ensembl" id="ENSLAFP00000022679.1"/>
    </source>
</evidence>
<feature type="compositionally biased region" description="Basic residues" evidence="1">
    <location>
        <begin position="1"/>
        <end position="17"/>
    </location>
</feature>
<reference evidence="3" key="3">
    <citation type="submission" date="2025-09" db="UniProtKB">
        <authorList>
            <consortium name="Ensembl"/>
        </authorList>
    </citation>
    <scope>IDENTIFICATION</scope>
    <source>
        <strain evidence="3">Isolate ISIS603380</strain>
    </source>
</reference>
<feature type="compositionally biased region" description="Polar residues" evidence="1">
    <location>
        <begin position="60"/>
        <end position="69"/>
    </location>
</feature>
<dbReference type="Ensembl" id="ENSLAFT00000036638.1">
    <property type="protein sequence ID" value="ENSLAFP00000022679.1"/>
    <property type="gene ID" value="ENSLAFG00000028702.1"/>
</dbReference>
<dbReference type="InParanoid" id="G3U4C1"/>
<dbReference type="HOGENOM" id="CLU_039582_1_0_1"/>
<dbReference type="OMA" id="KYNMREP"/>
<dbReference type="SMART" id="SM01392">
    <property type="entry name" value="MAGE_N"/>
    <property type="match status" value="1"/>
</dbReference>
<dbReference type="GeneTree" id="ENSGT00940000165324"/>
<protein>
    <recommendedName>
        <fullName evidence="2">MAGE domain-containing protein</fullName>
    </recommendedName>
</protein>
<dbReference type="Pfam" id="PF01454">
    <property type="entry name" value="MAGE"/>
    <property type="match status" value="1"/>
</dbReference>
<evidence type="ECO:0000259" key="2">
    <source>
        <dbReference type="PROSITE" id="PS50838"/>
    </source>
</evidence>
<dbReference type="GO" id="GO:0005634">
    <property type="term" value="C:nucleus"/>
    <property type="evidence" value="ECO:0007669"/>
    <property type="project" value="TreeGrafter"/>
</dbReference>
<reference evidence="3 4" key="1">
    <citation type="submission" date="2009-06" db="EMBL/GenBank/DDBJ databases">
        <title>The Genome Sequence of Loxodonta africana (African elephant).</title>
        <authorList>
            <person name="Di Palma F."/>
            <person name="Heiman D."/>
            <person name="Young S."/>
            <person name="Johnson J."/>
            <person name="Lander E.S."/>
            <person name="Lindblad-Toh K."/>
        </authorList>
    </citation>
    <scope>NUCLEOTIDE SEQUENCE [LARGE SCALE GENOMIC DNA]</scope>
    <source>
        <strain evidence="3 4">Isolate ISIS603380</strain>
    </source>
</reference>
<dbReference type="PANTHER" id="PTHR11736:SF69">
    <property type="entry name" value="MAGE DOMAIN-CONTAINING PROTEIN"/>
    <property type="match status" value="1"/>
</dbReference>
<keyword evidence="4" id="KW-1185">Reference proteome</keyword>
<feature type="domain" description="MAGE" evidence="2">
    <location>
        <begin position="76"/>
        <end position="271"/>
    </location>
</feature>
<dbReference type="eggNOG" id="KOG4562">
    <property type="taxonomic scope" value="Eukaryota"/>
</dbReference>
<dbReference type="PANTHER" id="PTHR11736">
    <property type="entry name" value="MELANOMA-ASSOCIATED ANTIGEN MAGE ANTIGEN"/>
    <property type="match status" value="1"/>
</dbReference>
<accession>G3U4C1</accession>
<proteinExistence type="predicted"/>